<dbReference type="PANTHER" id="PTHR11245">
    <property type="entry name" value="STANNIOCALCIN"/>
    <property type="match status" value="1"/>
</dbReference>
<keyword evidence="4" id="KW-1015">Disulfide bond</keyword>
<evidence type="ECO:0000256" key="3">
    <source>
        <dbReference type="ARBA" id="ARBA00022702"/>
    </source>
</evidence>
<dbReference type="PANTHER" id="PTHR11245:SF6">
    <property type="entry name" value="DUF19 DOMAIN-CONTAINING PROTEIN"/>
    <property type="match status" value="1"/>
</dbReference>
<organism evidence="6 7">
    <name type="scientific">Agrocybe pediades</name>
    <dbReference type="NCBI Taxonomy" id="84607"/>
    <lineage>
        <taxon>Eukaryota</taxon>
        <taxon>Fungi</taxon>
        <taxon>Dikarya</taxon>
        <taxon>Basidiomycota</taxon>
        <taxon>Agaricomycotina</taxon>
        <taxon>Agaricomycetes</taxon>
        <taxon>Agaricomycetidae</taxon>
        <taxon>Agaricales</taxon>
        <taxon>Agaricineae</taxon>
        <taxon>Strophariaceae</taxon>
        <taxon>Agrocybe</taxon>
    </lineage>
</organism>
<name>A0A8H4QH81_9AGAR</name>
<proteinExistence type="inferred from homology"/>
<dbReference type="GO" id="GO:0005615">
    <property type="term" value="C:extracellular space"/>
    <property type="evidence" value="ECO:0007669"/>
    <property type="project" value="TreeGrafter"/>
</dbReference>
<dbReference type="Proteomes" id="UP000521872">
    <property type="component" value="Unassembled WGS sequence"/>
</dbReference>
<feature type="chain" id="PRO_5034673364" evidence="5">
    <location>
        <begin position="23"/>
        <end position="170"/>
    </location>
</feature>
<evidence type="ECO:0000313" key="6">
    <source>
        <dbReference type="EMBL" id="KAF4610711.1"/>
    </source>
</evidence>
<evidence type="ECO:0000313" key="7">
    <source>
        <dbReference type="Proteomes" id="UP000521872"/>
    </source>
</evidence>
<keyword evidence="7" id="KW-1185">Reference proteome</keyword>
<evidence type="ECO:0000256" key="5">
    <source>
        <dbReference type="SAM" id="SignalP"/>
    </source>
</evidence>
<keyword evidence="3" id="KW-0372">Hormone</keyword>
<dbReference type="Pfam" id="PF03298">
    <property type="entry name" value="Stanniocalcin"/>
    <property type="match status" value="1"/>
</dbReference>
<feature type="signal peptide" evidence="5">
    <location>
        <begin position="1"/>
        <end position="22"/>
    </location>
</feature>
<dbReference type="InterPro" id="IPR004978">
    <property type="entry name" value="Stanniocalcin"/>
</dbReference>
<evidence type="ECO:0000256" key="2">
    <source>
        <dbReference type="ARBA" id="ARBA00011748"/>
    </source>
</evidence>
<comment type="subunit">
    <text evidence="2">Homodimer; disulfide-linked.</text>
</comment>
<dbReference type="AlphaFoldDB" id="A0A8H4QH81"/>
<comment type="similarity">
    <text evidence="1">Belongs to the stanniocalcin family.</text>
</comment>
<accession>A0A8H4QH81</accession>
<sequence>MNLTGISRFILLSMGGIWAVRGDAVTSDSTESLCSDPPRGQCDFYRDCLEARYNCGPDGYPLGYGEKYCNKFSQSQDRLSAKGQKWMLDTMECLQRTLVPDATGAEGASADCKALEDQAFDSHSVCYLQNGLCSLEPQDFVAIVEIVGVQGLFGSWDSIKEVVQAAEGCL</sequence>
<evidence type="ECO:0000256" key="4">
    <source>
        <dbReference type="ARBA" id="ARBA00023157"/>
    </source>
</evidence>
<comment type="caution">
    <text evidence="6">The sequence shown here is derived from an EMBL/GenBank/DDBJ whole genome shotgun (WGS) entry which is preliminary data.</text>
</comment>
<dbReference type="GO" id="GO:0006874">
    <property type="term" value="P:intracellular calcium ion homeostasis"/>
    <property type="evidence" value="ECO:0007669"/>
    <property type="project" value="TreeGrafter"/>
</dbReference>
<gene>
    <name evidence="6" type="ORF">D9613_007295</name>
</gene>
<reference evidence="6 7" key="1">
    <citation type="submission" date="2019-12" db="EMBL/GenBank/DDBJ databases">
        <authorList>
            <person name="Floudas D."/>
            <person name="Bentzer J."/>
            <person name="Ahren D."/>
            <person name="Johansson T."/>
            <person name="Persson P."/>
            <person name="Tunlid A."/>
        </authorList>
    </citation>
    <scope>NUCLEOTIDE SEQUENCE [LARGE SCALE GENOMIC DNA]</scope>
    <source>
        <strain evidence="6 7">CBS 102.39</strain>
    </source>
</reference>
<evidence type="ECO:0000256" key="1">
    <source>
        <dbReference type="ARBA" id="ARBA00008693"/>
    </source>
</evidence>
<keyword evidence="5" id="KW-0732">Signal</keyword>
<dbReference type="GO" id="GO:0005179">
    <property type="term" value="F:hormone activity"/>
    <property type="evidence" value="ECO:0007669"/>
    <property type="project" value="UniProtKB-KW"/>
</dbReference>
<protein>
    <submittedName>
        <fullName evidence="6">Uncharacterized protein</fullName>
    </submittedName>
</protein>
<dbReference type="EMBL" id="JAACJL010000058">
    <property type="protein sequence ID" value="KAF4610711.1"/>
    <property type="molecule type" value="Genomic_DNA"/>
</dbReference>